<dbReference type="GO" id="GO:0009253">
    <property type="term" value="P:peptidoglycan catabolic process"/>
    <property type="evidence" value="ECO:0007669"/>
    <property type="project" value="InterPro"/>
</dbReference>
<evidence type="ECO:0000256" key="1">
    <source>
        <dbReference type="ARBA" id="ARBA00010646"/>
    </source>
</evidence>
<organism evidence="2 3">
    <name type="scientific">Leifsonia xyli subsp. xyli</name>
    <dbReference type="NCBI Taxonomy" id="59736"/>
    <lineage>
        <taxon>Bacteria</taxon>
        <taxon>Bacillati</taxon>
        <taxon>Actinomycetota</taxon>
        <taxon>Actinomycetes</taxon>
        <taxon>Micrococcales</taxon>
        <taxon>Microbacteriaceae</taxon>
        <taxon>Leifsonia</taxon>
    </lineage>
</organism>
<dbReference type="RefSeq" id="WP_041767012.1">
    <property type="nucleotide sequence ID" value="NZ_LNZG01000034.1"/>
</dbReference>
<comment type="caution">
    <text evidence="2">The sequence shown here is derived from an EMBL/GenBank/DDBJ whole genome shotgun (WGS) entry which is preliminary data.</text>
</comment>
<dbReference type="GO" id="GO:0016998">
    <property type="term" value="P:cell wall macromolecule catabolic process"/>
    <property type="evidence" value="ECO:0007669"/>
    <property type="project" value="InterPro"/>
</dbReference>
<gene>
    <name evidence="2" type="ORF">ATY41_03995</name>
</gene>
<dbReference type="GO" id="GO:0016052">
    <property type="term" value="P:carbohydrate catabolic process"/>
    <property type="evidence" value="ECO:0007669"/>
    <property type="project" value="TreeGrafter"/>
</dbReference>
<dbReference type="EMBL" id="LNZG01000034">
    <property type="protein sequence ID" value="ODA89816.1"/>
    <property type="molecule type" value="Genomic_DNA"/>
</dbReference>
<dbReference type="PANTHER" id="PTHR34135:SF2">
    <property type="entry name" value="LYSOZYME"/>
    <property type="match status" value="1"/>
</dbReference>
<accession>A0A1E2SIY1</accession>
<evidence type="ECO:0000313" key="2">
    <source>
        <dbReference type="EMBL" id="ODA89816.1"/>
    </source>
</evidence>
<dbReference type="Pfam" id="PF01183">
    <property type="entry name" value="Glyco_hydro_25"/>
    <property type="match status" value="1"/>
</dbReference>
<dbReference type="PROSITE" id="PS51904">
    <property type="entry name" value="GLYCOSYL_HYDROL_F25_2"/>
    <property type="match status" value="1"/>
</dbReference>
<protein>
    <recommendedName>
        <fullName evidence="4">Phage-related lysozyme</fullName>
    </recommendedName>
</protein>
<dbReference type="PANTHER" id="PTHR34135">
    <property type="entry name" value="LYSOZYME"/>
    <property type="match status" value="1"/>
</dbReference>
<dbReference type="GO" id="GO:0003796">
    <property type="term" value="F:lysozyme activity"/>
    <property type="evidence" value="ECO:0007669"/>
    <property type="project" value="InterPro"/>
</dbReference>
<name>A0A1E2SIY1_LEIXY</name>
<evidence type="ECO:0008006" key="4">
    <source>
        <dbReference type="Google" id="ProtNLM"/>
    </source>
</evidence>
<dbReference type="InterPro" id="IPR017853">
    <property type="entry name" value="GH"/>
</dbReference>
<sequence>MTDMAALLEGVDISYMQGDYTPAGEDFVIINASRANIGLTVGSCYRAQVAGAREAGKHVGHYFFNGNLDPVVCADFFIANLAYEVGDSLWLDVEAEPSTNTAAWDPAQALAFLNQVKTRLGVVPGVYLNKSLMDGMDWSAVVAVGAPLWIASYNPPPPPIRWWPTWTVWQYTSTPIDRNKAQTSLITAFTTPTLLEDDMRIQMIKTGDASGAIGTLNPDGTLDWLTADEFQALTRTGLVEPVHAEGDGTVWGILASRTARLRAQQGGDPVALAKSVSALLVPAVLAGIQANSGLSLTPEQVQAACETAIKDVFAHASA</sequence>
<dbReference type="Gene3D" id="3.20.20.80">
    <property type="entry name" value="Glycosidases"/>
    <property type="match status" value="1"/>
</dbReference>
<dbReference type="Proteomes" id="UP000094426">
    <property type="component" value="Unassembled WGS sequence"/>
</dbReference>
<dbReference type="AlphaFoldDB" id="A0A1E2SIY1"/>
<dbReference type="CDD" id="cd00599">
    <property type="entry name" value="GH25_muramidase"/>
    <property type="match status" value="1"/>
</dbReference>
<reference evidence="2 3" key="1">
    <citation type="submission" date="2015-11" db="EMBL/GenBank/DDBJ databases">
        <authorList>
            <person name="Zhang Y."/>
            <person name="Guo Z."/>
        </authorList>
    </citation>
    <scope>NUCLEOTIDE SEQUENCE [LARGE SCALE GENOMIC DNA]</scope>
    <source>
        <strain evidence="3">gdw1</strain>
    </source>
</reference>
<dbReference type="SUPFAM" id="SSF51445">
    <property type="entry name" value="(Trans)glycosidases"/>
    <property type="match status" value="1"/>
</dbReference>
<dbReference type="InterPro" id="IPR002053">
    <property type="entry name" value="Glyco_hydro_25"/>
</dbReference>
<comment type="similarity">
    <text evidence="1">Belongs to the glycosyl hydrolase 25 family.</text>
</comment>
<evidence type="ECO:0000313" key="3">
    <source>
        <dbReference type="Proteomes" id="UP000094426"/>
    </source>
</evidence>
<proteinExistence type="inferred from homology"/>